<evidence type="ECO:0000313" key="2">
    <source>
        <dbReference type="Proteomes" id="UP000076643"/>
    </source>
</evidence>
<dbReference type="Gene3D" id="3.40.50.300">
    <property type="entry name" value="P-loop containing nucleotide triphosphate hydrolases"/>
    <property type="match status" value="1"/>
</dbReference>
<organism evidence="1 2">
    <name type="scientific">Pseudoalteromonas luteoviolacea DSM 6061</name>
    <dbReference type="NCBI Taxonomy" id="1365250"/>
    <lineage>
        <taxon>Bacteria</taxon>
        <taxon>Pseudomonadati</taxon>
        <taxon>Pseudomonadota</taxon>
        <taxon>Gammaproteobacteria</taxon>
        <taxon>Alteromonadales</taxon>
        <taxon>Pseudoalteromonadaceae</taxon>
        <taxon>Pseudoalteromonas</taxon>
    </lineage>
</organism>
<dbReference type="EMBL" id="AUYB01000068">
    <property type="protein sequence ID" value="KZN44060.1"/>
    <property type="molecule type" value="Genomic_DNA"/>
</dbReference>
<proteinExistence type="predicted"/>
<dbReference type="SUPFAM" id="SSF52540">
    <property type="entry name" value="P-loop containing nucleoside triphosphate hydrolases"/>
    <property type="match status" value="1"/>
</dbReference>
<name>A0A166Z8U3_9GAMM</name>
<comment type="caution">
    <text evidence="1">The sequence shown here is derived from an EMBL/GenBank/DDBJ whole genome shotgun (WGS) entry which is preliminary data.</text>
</comment>
<dbReference type="InterPro" id="IPR052922">
    <property type="entry name" value="Cytidylate_Kinase-2"/>
</dbReference>
<accession>A0A166Z8U3</accession>
<dbReference type="PANTHER" id="PTHR37816">
    <property type="entry name" value="YALI0E33011P"/>
    <property type="match status" value="1"/>
</dbReference>
<dbReference type="PANTHER" id="PTHR37816:SF2">
    <property type="entry name" value="DNA TOPOLOGY MODULATION PROTEIN FLAR-RELATED PROTEIN"/>
    <property type="match status" value="1"/>
</dbReference>
<dbReference type="Proteomes" id="UP000076643">
    <property type="component" value="Unassembled WGS sequence"/>
</dbReference>
<keyword evidence="2" id="KW-1185">Reference proteome</keyword>
<dbReference type="InterPro" id="IPR027417">
    <property type="entry name" value="P-loop_NTPase"/>
</dbReference>
<evidence type="ECO:0008006" key="3">
    <source>
        <dbReference type="Google" id="ProtNLM"/>
    </source>
</evidence>
<reference evidence="1 2" key="1">
    <citation type="submission" date="2013-07" db="EMBL/GenBank/DDBJ databases">
        <title>Comparative Genomic and Metabolomic Analysis of Twelve Strains of Pseudoalteromonas luteoviolacea.</title>
        <authorList>
            <person name="Vynne N.G."/>
            <person name="Mansson M."/>
            <person name="Gram L."/>
        </authorList>
    </citation>
    <scope>NUCLEOTIDE SEQUENCE [LARGE SCALE GENOMIC DNA]</scope>
    <source>
        <strain evidence="1 2">DSM 6061</strain>
    </source>
</reference>
<dbReference type="RefSeq" id="WP_063359051.1">
    <property type="nucleotide sequence ID" value="NZ_AQHB01000023.1"/>
</dbReference>
<evidence type="ECO:0000313" key="1">
    <source>
        <dbReference type="EMBL" id="KZN44060.1"/>
    </source>
</evidence>
<gene>
    <name evidence="1" type="ORF">N475_08100</name>
</gene>
<sequence>MKKIAIFGKPGSGKSTFSAQLASLSGIPLHQIDTMAFNADGSQVLRSKFDKAHDKILNSESWILDGLGPIGSFQQRIACADTLIYIDLPYPLSYWLVTKRFLKGIYQKPKGWPDGSSLAKGTLQSYKFLGQSRRFWNESFYQSLRRGAKEKALYRVKTLNELNGLLKVLVPQH</sequence>
<dbReference type="AlphaFoldDB" id="A0A166Z8U3"/>
<dbReference type="PATRIC" id="fig|1365250.3.peg.592"/>
<protein>
    <recommendedName>
        <fullName evidence="3">Adenylate kinase</fullName>
    </recommendedName>
</protein>